<sequence length="205" mass="23374">MNNNRAAGYDGVPGELLKYAPNSLASFFAQILNKAFAQHCLLPIGTGIIIPVQKPGKRRGPCGSLRPVVLVTSLRKTLSTIVRSRISRSVDRYLSCSQSGFRPGRSTADIVWTHRWINAICQKYKRSFYVLGIDMSKAFDSINRCKLLIVLKNIVDEDSLRMKINFYYRKLNFLSELALRSLDYFLQMLEPHKGTHYSLYYLSSI</sequence>
<evidence type="ECO:0000313" key="2">
    <source>
        <dbReference type="Proteomes" id="UP000515154"/>
    </source>
</evidence>
<dbReference type="RefSeq" id="XP_029654849.1">
    <property type="nucleotide sequence ID" value="XM_029798989.1"/>
</dbReference>
<feature type="domain" description="Reverse transcriptase" evidence="1">
    <location>
        <begin position="53"/>
        <end position="152"/>
    </location>
</feature>
<keyword evidence="2" id="KW-1185">Reference proteome</keyword>
<gene>
    <name evidence="3" type="primary">LOC115228403</name>
</gene>
<name>A0A6P7TRJ6_9MOLL</name>
<proteinExistence type="predicted"/>
<dbReference type="Proteomes" id="UP000515154">
    <property type="component" value="Unplaced"/>
</dbReference>
<dbReference type="KEGG" id="osn:115228403"/>
<evidence type="ECO:0000313" key="3">
    <source>
        <dbReference type="RefSeq" id="XP_029654849.1"/>
    </source>
</evidence>
<accession>A0A6P7TRJ6</accession>
<dbReference type="PANTHER" id="PTHR19446">
    <property type="entry name" value="REVERSE TRANSCRIPTASES"/>
    <property type="match status" value="1"/>
</dbReference>
<dbReference type="AlphaFoldDB" id="A0A6P7TRJ6"/>
<protein>
    <submittedName>
        <fullName evidence="3">Uncharacterized protein LOC115228403</fullName>
    </submittedName>
</protein>
<reference evidence="3" key="1">
    <citation type="submission" date="2025-08" db="UniProtKB">
        <authorList>
            <consortium name="RefSeq"/>
        </authorList>
    </citation>
    <scope>IDENTIFICATION</scope>
</reference>
<evidence type="ECO:0000259" key="1">
    <source>
        <dbReference type="Pfam" id="PF00078"/>
    </source>
</evidence>
<dbReference type="Pfam" id="PF00078">
    <property type="entry name" value="RVT_1"/>
    <property type="match status" value="1"/>
</dbReference>
<organism evidence="2 3">
    <name type="scientific">Octopus sinensis</name>
    <name type="common">East Asian common octopus</name>
    <dbReference type="NCBI Taxonomy" id="2607531"/>
    <lineage>
        <taxon>Eukaryota</taxon>
        <taxon>Metazoa</taxon>
        <taxon>Spiralia</taxon>
        <taxon>Lophotrochozoa</taxon>
        <taxon>Mollusca</taxon>
        <taxon>Cephalopoda</taxon>
        <taxon>Coleoidea</taxon>
        <taxon>Octopodiformes</taxon>
        <taxon>Octopoda</taxon>
        <taxon>Incirrata</taxon>
        <taxon>Octopodidae</taxon>
        <taxon>Octopus</taxon>
    </lineage>
</organism>
<dbReference type="InterPro" id="IPR000477">
    <property type="entry name" value="RT_dom"/>
</dbReference>